<proteinExistence type="inferred from homology"/>
<dbReference type="SUPFAM" id="SSF103481">
    <property type="entry name" value="Multidrug resistance efflux transporter EmrE"/>
    <property type="match status" value="1"/>
</dbReference>
<feature type="domain" description="EamA" evidence="2">
    <location>
        <begin position="2"/>
        <end position="55"/>
    </location>
</feature>
<dbReference type="InterPro" id="IPR037185">
    <property type="entry name" value="EmrE-like"/>
</dbReference>
<evidence type="ECO:0000313" key="3">
    <source>
        <dbReference type="EMBL" id="MBY8889244.1"/>
    </source>
</evidence>
<comment type="caution">
    <text evidence="3">The sequence shown here is derived from an EMBL/GenBank/DDBJ whole genome shotgun (WGS) entry which is preliminary data.</text>
</comment>
<protein>
    <submittedName>
        <fullName evidence="3">EamA family transporter</fullName>
    </submittedName>
</protein>
<accession>A0ABS7R5D0</accession>
<gene>
    <name evidence="3" type="ORF">K7472_31030</name>
</gene>
<keyword evidence="4" id="KW-1185">Reference proteome</keyword>
<dbReference type="EMBL" id="JAINVZ010000038">
    <property type="protein sequence ID" value="MBY8889244.1"/>
    <property type="molecule type" value="Genomic_DNA"/>
</dbReference>
<dbReference type="InterPro" id="IPR000620">
    <property type="entry name" value="EamA_dom"/>
</dbReference>
<dbReference type="Pfam" id="PF00892">
    <property type="entry name" value="EamA"/>
    <property type="match status" value="1"/>
</dbReference>
<dbReference type="Proteomes" id="UP001198565">
    <property type="component" value="Unassembled WGS sequence"/>
</dbReference>
<evidence type="ECO:0000256" key="1">
    <source>
        <dbReference type="ARBA" id="ARBA00007362"/>
    </source>
</evidence>
<evidence type="ECO:0000259" key="2">
    <source>
        <dbReference type="Pfam" id="PF00892"/>
    </source>
</evidence>
<reference evidence="3 4" key="1">
    <citation type="submission" date="2021-08" db="EMBL/GenBank/DDBJ databases">
        <title>Streptomyces sp. PTM05 isolated from lichen.</title>
        <authorList>
            <person name="Somphong A."/>
            <person name="Phongsopitanun W."/>
            <person name="Tanasupawat S."/>
        </authorList>
    </citation>
    <scope>NUCLEOTIDE SEQUENCE [LARGE SCALE GENOMIC DNA]</scope>
    <source>
        <strain evidence="3 4">Ptm05</strain>
    </source>
</reference>
<name>A0ABS7R5D0_9ACTN</name>
<evidence type="ECO:0000313" key="4">
    <source>
        <dbReference type="Proteomes" id="UP001198565"/>
    </source>
</evidence>
<sequence>MPFSLESVALRRIAARVSAVLNTLEPVIATLVGFVVLGEALSTLQWVRVLPMRVAAVAAN</sequence>
<organism evidence="3 4">
    <name type="scientific">Streptantibioticus parmotrematis</name>
    <dbReference type="NCBI Taxonomy" id="2873249"/>
    <lineage>
        <taxon>Bacteria</taxon>
        <taxon>Bacillati</taxon>
        <taxon>Actinomycetota</taxon>
        <taxon>Actinomycetes</taxon>
        <taxon>Kitasatosporales</taxon>
        <taxon>Streptomycetaceae</taxon>
        <taxon>Streptantibioticus</taxon>
    </lineage>
</organism>
<comment type="similarity">
    <text evidence="1">Belongs to the EamA transporter family.</text>
</comment>